<evidence type="ECO:0000313" key="2">
    <source>
        <dbReference type="Proteomes" id="UP001055811"/>
    </source>
</evidence>
<dbReference type="EMBL" id="CM042015">
    <property type="protein sequence ID" value="KAI3711164.1"/>
    <property type="molecule type" value="Genomic_DNA"/>
</dbReference>
<name>A0ACB9ALQ1_CICIN</name>
<reference evidence="1 2" key="2">
    <citation type="journal article" date="2022" name="Mol. Ecol. Resour.">
        <title>The genomes of chicory, endive, great burdock and yacon provide insights into Asteraceae paleo-polyploidization history and plant inulin production.</title>
        <authorList>
            <person name="Fan W."/>
            <person name="Wang S."/>
            <person name="Wang H."/>
            <person name="Wang A."/>
            <person name="Jiang F."/>
            <person name="Liu H."/>
            <person name="Zhao H."/>
            <person name="Xu D."/>
            <person name="Zhang Y."/>
        </authorList>
    </citation>
    <scope>NUCLEOTIDE SEQUENCE [LARGE SCALE GENOMIC DNA]</scope>
    <source>
        <strain evidence="2">cv. Punajuju</strain>
        <tissue evidence="1">Leaves</tissue>
    </source>
</reference>
<protein>
    <submittedName>
        <fullName evidence="1">Uncharacterized protein</fullName>
    </submittedName>
</protein>
<keyword evidence="2" id="KW-1185">Reference proteome</keyword>
<sequence>MGSKGLLFIFIVFCSTFYINQEVQIGDSSQLLVRKSGWKVSDFKYYKGRSLGMNPERATPGGPNPKHNIKPPGVNPERKLRIIYTLKNL</sequence>
<proteinExistence type="predicted"/>
<organism evidence="1 2">
    <name type="scientific">Cichorium intybus</name>
    <name type="common">Chicory</name>
    <dbReference type="NCBI Taxonomy" id="13427"/>
    <lineage>
        <taxon>Eukaryota</taxon>
        <taxon>Viridiplantae</taxon>
        <taxon>Streptophyta</taxon>
        <taxon>Embryophyta</taxon>
        <taxon>Tracheophyta</taxon>
        <taxon>Spermatophyta</taxon>
        <taxon>Magnoliopsida</taxon>
        <taxon>eudicotyledons</taxon>
        <taxon>Gunneridae</taxon>
        <taxon>Pentapetalae</taxon>
        <taxon>asterids</taxon>
        <taxon>campanulids</taxon>
        <taxon>Asterales</taxon>
        <taxon>Asteraceae</taxon>
        <taxon>Cichorioideae</taxon>
        <taxon>Cichorieae</taxon>
        <taxon>Cichoriinae</taxon>
        <taxon>Cichorium</taxon>
    </lineage>
</organism>
<accession>A0ACB9ALQ1</accession>
<reference evidence="2" key="1">
    <citation type="journal article" date="2022" name="Mol. Ecol. Resour.">
        <title>The genomes of chicory, endive, great burdock and yacon provide insights into Asteraceae palaeo-polyploidization history and plant inulin production.</title>
        <authorList>
            <person name="Fan W."/>
            <person name="Wang S."/>
            <person name="Wang H."/>
            <person name="Wang A."/>
            <person name="Jiang F."/>
            <person name="Liu H."/>
            <person name="Zhao H."/>
            <person name="Xu D."/>
            <person name="Zhang Y."/>
        </authorList>
    </citation>
    <scope>NUCLEOTIDE SEQUENCE [LARGE SCALE GENOMIC DNA]</scope>
    <source>
        <strain evidence="2">cv. Punajuju</strain>
    </source>
</reference>
<dbReference type="Proteomes" id="UP001055811">
    <property type="component" value="Linkage Group LG07"/>
</dbReference>
<evidence type="ECO:0000313" key="1">
    <source>
        <dbReference type="EMBL" id="KAI3711164.1"/>
    </source>
</evidence>
<comment type="caution">
    <text evidence="1">The sequence shown here is derived from an EMBL/GenBank/DDBJ whole genome shotgun (WGS) entry which is preliminary data.</text>
</comment>
<gene>
    <name evidence="1" type="ORF">L2E82_41045</name>
</gene>